<name>A0ABQ5FK75_9ASTR</name>
<evidence type="ECO:0000313" key="3">
    <source>
        <dbReference type="Proteomes" id="UP001151760"/>
    </source>
</evidence>
<evidence type="ECO:0000256" key="1">
    <source>
        <dbReference type="SAM" id="MobiDB-lite"/>
    </source>
</evidence>
<evidence type="ECO:0000313" key="2">
    <source>
        <dbReference type="EMBL" id="GJT63102.1"/>
    </source>
</evidence>
<organism evidence="2 3">
    <name type="scientific">Tanacetum coccineum</name>
    <dbReference type="NCBI Taxonomy" id="301880"/>
    <lineage>
        <taxon>Eukaryota</taxon>
        <taxon>Viridiplantae</taxon>
        <taxon>Streptophyta</taxon>
        <taxon>Embryophyta</taxon>
        <taxon>Tracheophyta</taxon>
        <taxon>Spermatophyta</taxon>
        <taxon>Magnoliopsida</taxon>
        <taxon>eudicotyledons</taxon>
        <taxon>Gunneridae</taxon>
        <taxon>Pentapetalae</taxon>
        <taxon>asterids</taxon>
        <taxon>campanulids</taxon>
        <taxon>Asterales</taxon>
        <taxon>Asteraceae</taxon>
        <taxon>Asteroideae</taxon>
        <taxon>Anthemideae</taxon>
        <taxon>Anthemidinae</taxon>
        <taxon>Tanacetum</taxon>
    </lineage>
</organism>
<proteinExistence type="predicted"/>
<reference evidence="2" key="1">
    <citation type="journal article" date="2022" name="Int. J. Mol. Sci.">
        <title>Draft Genome of Tanacetum Coccineum: Genomic Comparison of Closely Related Tanacetum-Family Plants.</title>
        <authorList>
            <person name="Yamashiro T."/>
            <person name="Shiraishi A."/>
            <person name="Nakayama K."/>
            <person name="Satake H."/>
        </authorList>
    </citation>
    <scope>NUCLEOTIDE SEQUENCE</scope>
</reference>
<accession>A0ABQ5FK75</accession>
<sequence>MAAKLQLLQIKDLTSLSLELSIFTFGSNLNEYEVLIKKDSKWSKGKREQNRSLTLKAKKDREHPSETMVFHNEDGNPARANVKQALGSYERPHKGVKASANSDVMYFFTSAQDGDPLQDDVRLCLGDDLKKAQDHIRMTKVIKGEFEKLEDLKGKDVLLTCDTSLKSHEVDDDMGYDPSDVAFTKWLGSKIFNYKTIDHYTMKALWIYWIRGDDEAELTDEESSDDEDEVAKDYEWYEALKDSELKEEALRNKAIMEGLIEEDDDDEKEKSYVRFMNFKEDEYNDLIRANKDACRAYQEIFRMMDEGWTVTRAEQKRS</sequence>
<protein>
    <submittedName>
        <fullName evidence="2">Uncharacterized protein</fullName>
    </submittedName>
</protein>
<dbReference type="EMBL" id="BQNB010017431">
    <property type="protein sequence ID" value="GJT63102.1"/>
    <property type="molecule type" value="Genomic_DNA"/>
</dbReference>
<keyword evidence="3" id="KW-1185">Reference proteome</keyword>
<gene>
    <name evidence="2" type="ORF">Tco_1006635</name>
</gene>
<feature type="compositionally biased region" description="Basic and acidic residues" evidence="1">
    <location>
        <begin position="57"/>
        <end position="75"/>
    </location>
</feature>
<dbReference type="Proteomes" id="UP001151760">
    <property type="component" value="Unassembled WGS sequence"/>
</dbReference>
<comment type="caution">
    <text evidence="2">The sequence shown here is derived from an EMBL/GenBank/DDBJ whole genome shotgun (WGS) entry which is preliminary data.</text>
</comment>
<feature type="region of interest" description="Disordered" evidence="1">
    <location>
        <begin position="47"/>
        <end position="75"/>
    </location>
</feature>
<reference evidence="2" key="2">
    <citation type="submission" date="2022-01" db="EMBL/GenBank/DDBJ databases">
        <authorList>
            <person name="Yamashiro T."/>
            <person name="Shiraishi A."/>
            <person name="Satake H."/>
            <person name="Nakayama K."/>
        </authorList>
    </citation>
    <scope>NUCLEOTIDE SEQUENCE</scope>
</reference>